<dbReference type="AlphaFoldDB" id="A0A9J6A1M1"/>
<gene>
    <name evidence="2" type="ORF">H5410_018176</name>
</gene>
<feature type="compositionally biased region" description="Basic and acidic residues" evidence="1">
    <location>
        <begin position="36"/>
        <end position="45"/>
    </location>
</feature>
<protein>
    <submittedName>
        <fullName evidence="2">Uncharacterized protein</fullName>
    </submittedName>
</protein>
<dbReference type="Proteomes" id="UP000824120">
    <property type="component" value="Chromosome 3"/>
</dbReference>
<dbReference type="EMBL" id="JACXVP010000003">
    <property type="protein sequence ID" value="KAG5618352.1"/>
    <property type="molecule type" value="Genomic_DNA"/>
</dbReference>
<proteinExistence type="predicted"/>
<keyword evidence="3" id="KW-1185">Reference proteome</keyword>
<comment type="caution">
    <text evidence="2">The sequence shown here is derived from an EMBL/GenBank/DDBJ whole genome shotgun (WGS) entry which is preliminary data.</text>
</comment>
<feature type="region of interest" description="Disordered" evidence="1">
    <location>
        <begin position="28"/>
        <end position="51"/>
    </location>
</feature>
<sequence>MWKVYVDTCMVPAISQVAVDGTSHHHIHTQRGNFSHMEDHEKIKGVPENGN</sequence>
<organism evidence="2 3">
    <name type="scientific">Solanum commersonii</name>
    <name type="common">Commerson's wild potato</name>
    <name type="synonym">Commerson's nightshade</name>
    <dbReference type="NCBI Taxonomy" id="4109"/>
    <lineage>
        <taxon>Eukaryota</taxon>
        <taxon>Viridiplantae</taxon>
        <taxon>Streptophyta</taxon>
        <taxon>Embryophyta</taxon>
        <taxon>Tracheophyta</taxon>
        <taxon>Spermatophyta</taxon>
        <taxon>Magnoliopsida</taxon>
        <taxon>eudicotyledons</taxon>
        <taxon>Gunneridae</taxon>
        <taxon>Pentapetalae</taxon>
        <taxon>asterids</taxon>
        <taxon>lamiids</taxon>
        <taxon>Solanales</taxon>
        <taxon>Solanaceae</taxon>
        <taxon>Solanoideae</taxon>
        <taxon>Solaneae</taxon>
        <taxon>Solanum</taxon>
    </lineage>
</organism>
<accession>A0A9J6A1M1</accession>
<evidence type="ECO:0000256" key="1">
    <source>
        <dbReference type="SAM" id="MobiDB-lite"/>
    </source>
</evidence>
<evidence type="ECO:0000313" key="3">
    <source>
        <dbReference type="Proteomes" id="UP000824120"/>
    </source>
</evidence>
<evidence type="ECO:0000313" key="2">
    <source>
        <dbReference type="EMBL" id="KAG5618352.1"/>
    </source>
</evidence>
<name>A0A9J6A1M1_SOLCO</name>
<reference evidence="2 3" key="1">
    <citation type="submission" date="2020-09" db="EMBL/GenBank/DDBJ databases">
        <title>De no assembly of potato wild relative species, Solanum commersonii.</title>
        <authorList>
            <person name="Cho K."/>
        </authorList>
    </citation>
    <scope>NUCLEOTIDE SEQUENCE [LARGE SCALE GENOMIC DNA]</scope>
    <source>
        <strain evidence="2">LZ3.2</strain>
        <tissue evidence="2">Leaf</tissue>
    </source>
</reference>